<comment type="caution">
    <text evidence="6">The sequence shown here is derived from an EMBL/GenBank/DDBJ whole genome shotgun (WGS) entry which is preliminary data.</text>
</comment>
<reference evidence="6" key="1">
    <citation type="journal article" date="2023" name="Mol. Biol. Evol.">
        <title>Third-Generation Sequencing Reveals the Adaptive Role of the Epigenome in Three Deep-Sea Polychaetes.</title>
        <authorList>
            <person name="Perez M."/>
            <person name="Aroh O."/>
            <person name="Sun Y."/>
            <person name="Lan Y."/>
            <person name="Juniper S.K."/>
            <person name="Young C.R."/>
            <person name="Angers B."/>
            <person name="Qian P.Y."/>
        </authorList>
    </citation>
    <scope>NUCLEOTIDE SEQUENCE</scope>
    <source>
        <strain evidence="6">R07B-5</strain>
    </source>
</reference>
<organism evidence="6 7">
    <name type="scientific">Ridgeia piscesae</name>
    <name type="common">Tubeworm</name>
    <dbReference type="NCBI Taxonomy" id="27915"/>
    <lineage>
        <taxon>Eukaryota</taxon>
        <taxon>Metazoa</taxon>
        <taxon>Spiralia</taxon>
        <taxon>Lophotrochozoa</taxon>
        <taxon>Annelida</taxon>
        <taxon>Polychaeta</taxon>
        <taxon>Sedentaria</taxon>
        <taxon>Canalipalpata</taxon>
        <taxon>Sabellida</taxon>
        <taxon>Siboglinidae</taxon>
        <taxon>Ridgeia</taxon>
    </lineage>
</organism>
<evidence type="ECO:0000256" key="3">
    <source>
        <dbReference type="ARBA" id="ARBA00022989"/>
    </source>
</evidence>
<dbReference type="Proteomes" id="UP001209878">
    <property type="component" value="Unassembled WGS sequence"/>
</dbReference>
<feature type="domain" description="Receptor ligand binding region" evidence="5">
    <location>
        <begin position="36"/>
        <end position="172"/>
    </location>
</feature>
<dbReference type="Gene3D" id="3.40.50.2300">
    <property type="match status" value="1"/>
</dbReference>
<dbReference type="InterPro" id="IPR028082">
    <property type="entry name" value="Peripla_BP_I"/>
</dbReference>
<evidence type="ECO:0000259" key="5">
    <source>
        <dbReference type="Pfam" id="PF01094"/>
    </source>
</evidence>
<name>A0AAD9KXC5_RIDPI</name>
<dbReference type="PANTHER" id="PTHR44755:SF11">
    <property type="entry name" value="ATRIAL NATRIURETIC PEPTIDE RECEPTOR 3 ISOFORM X1"/>
    <property type="match status" value="1"/>
</dbReference>
<dbReference type="SUPFAM" id="SSF53822">
    <property type="entry name" value="Periplasmic binding protein-like I"/>
    <property type="match status" value="1"/>
</dbReference>
<evidence type="ECO:0000313" key="7">
    <source>
        <dbReference type="Proteomes" id="UP001209878"/>
    </source>
</evidence>
<keyword evidence="3" id="KW-1133">Transmembrane helix</keyword>
<accession>A0AAD9KXC5</accession>
<evidence type="ECO:0000256" key="1">
    <source>
        <dbReference type="ARBA" id="ARBA00004370"/>
    </source>
</evidence>
<protein>
    <recommendedName>
        <fullName evidence="5">Receptor ligand binding region domain-containing protein</fullName>
    </recommendedName>
</protein>
<gene>
    <name evidence="6" type="ORF">NP493_512g01000</name>
</gene>
<keyword evidence="2" id="KW-0812">Transmembrane</keyword>
<comment type="subcellular location">
    <subcellularLocation>
        <location evidence="1">Membrane</location>
    </subcellularLocation>
</comment>
<evidence type="ECO:0000313" key="6">
    <source>
        <dbReference type="EMBL" id="KAK2179116.1"/>
    </source>
</evidence>
<evidence type="ECO:0000256" key="4">
    <source>
        <dbReference type="ARBA" id="ARBA00023136"/>
    </source>
</evidence>
<dbReference type="GO" id="GO:0038023">
    <property type="term" value="F:signaling receptor activity"/>
    <property type="evidence" value="ECO:0007669"/>
    <property type="project" value="TreeGrafter"/>
</dbReference>
<dbReference type="InterPro" id="IPR001828">
    <property type="entry name" value="ANF_lig-bd_rcpt"/>
</dbReference>
<proteinExistence type="predicted"/>
<dbReference type="InterPro" id="IPR052612">
    <property type="entry name" value="ANP_Clearance_Receptor"/>
</dbReference>
<sequence>MVVSWCLEGTAADHNQAMIAAVLPQDPSRLFSIAKVRPAASIAIERVHADGLLSSCHLDIHYKDSKCSEAAGMNEAINFFVEGRTSVFFGPVCDYAAAPVARQIGFWNVPMVSVGAMALDFFTRRQAVYPLLTRAGPANLQSLAQSFIRLMDDYAWTKVKVLYERDGRGEIVSAFCHLASEALVYGIPKTHISLDYYRLETVSWKRDKHSAWLNTTLIEEVGDEYSGKWTTSPHLTSGDVIIRACNQCQVGGPIPSWVRPSWQV</sequence>
<dbReference type="EMBL" id="JAODUO010000512">
    <property type="protein sequence ID" value="KAK2179116.1"/>
    <property type="molecule type" value="Genomic_DNA"/>
</dbReference>
<dbReference type="GO" id="GO:0017046">
    <property type="term" value="F:peptide hormone binding"/>
    <property type="evidence" value="ECO:0007669"/>
    <property type="project" value="TreeGrafter"/>
</dbReference>
<keyword evidence="4" id="KW-0472">Membrane</keyword>
<evidence type="ECO:0000256" key="2">
    <source>
        <dbReference type="ARBA" id="ARBA00022692"/>
    </source>
</evidence>
<dbReference type="GO" id="GO:0007165">
    <property type="term" value="P:signal transduction"/>
    <property type="evidence" value="ECO:0007669"/>
    <property type="project" value="TreeGrafter"/>
</dbReference>
<dbReference type="GO" id="GO:0016020">
    <property type="term" value="C:membrane"/>
    <property type="evidence" value="ECO:0007669"/>
    <property type="project" value="UniProtKB-SubCell"/>
</dbReference>
<dbReference type="AlphaFoldDB" id="A0AAD9KXC5"/>
<dbReference type="PANTHER" id="PTHR44755">
    <property type="entry name" value="NATRIURETIC PEPTIDE RECEPTOR 3-RELATED"/>
    <property type="match status" value="1"/>
</dbReference>
<keyword evidence="7" id="KW-1185">Reference proteome</keyword>
<dbReference type="Pfam" id="PF01094">
    <property type="entry name" value="ANF_receptor"/>
    <property type="match status" value="1"/>
</dbReference>